<name>A0ABP9FNS9_9MICC</name>
<dbReference type="Proteomes" id="UP001500368">
    <property type="component" value="Unassembled WGS sequence"/>
</dbReference>
<dbReference type="Pfam" id="PF25976">
    <property type="entry name" value="LpqB_N"/>
    <property type="match status" value="1"/>
</dbReference>
<evidence type="ECO:0000313" key="3">
    <source>
        <dbReference type="EMBL" id="GAA4911071.1"/>
    </source>
</evidence>
<keyword evidence="4" id="KW-1185">Reference proteome</keyword>
<evidence type="ECO:0000259" key="2">
    <source>
        <dbReference type="SMART" id="SM00909"/>
    </source>
</evidence>
<evidence type="ECO:0000256" key="1">
    <source>
        <dbReference type="SAM" id="SignalP"/>
    </source>
</evidence>
<feature type="signal peptide" evidence="1">
    <location>
        <begin position="1"/>
        <end position="24"/>
    </location>
</feature>
<reference evidence="4" key="1">
    <citation type="journal article" date="2019" name="Int. J. Syst. Evol. Microbiol.">
        <title>The Global Catalogue of Microorganisms (GCM) 10K type strain sequencing project: providing services to taxonomists for standard genome sequencing and annotation.</title>
        <authorList>
            <consortium name="The Broad Institute Genomics Platform"/>
            <consortium name="The Broad Institute Genome Sequencing Center for Infectious Disease"/>
            <person name="Wu L."/>
            <person name="Ma J."/>
        </authorList>
    </citation>
    <scope>NUCLEOTIDE SEQUENCE [LARGE SCALE GENOMIC DNA]</scope>
    <source>
        <strain evidence="4">JCM 19129</strain>
    </source>
</reference>
<dbReference type="InterPro" id="IPR059026">
    <property type="entry name" value="LpqB_N"/>
</dbReference>
<comment type="caution">
    <text evidence="3">The sequence shown here is derived from an EMBL/GenBank/DDBJ whole genome shotgun (WGS) entry which is preliminary data.</text>
</comment>
<dbReference type="SMART" id="SM00909">
    <property type="entry name" value="Germane"/>
    <property type="match status" value="1"/>
</dbReference>
<dbReference type="PROSITE" id="PS51257">
    <property type="entry name" value="PROKAR_LIPOPROTEIN"/>
    <property type="match status" value="1"/>
</dbReference>
<dbReference type="EMBL" id="BAABLW010000001">
    <property type="protein sequence ID" value="GAA4911071.1"/>
    <property type="molecule type" value="Genomic_DNA"/>
</dbReference>
<feature type="chain" id="PRO_5046970480" evidence="1">
    <location>
        <begin position="25"/>
        <end position="588"/>
    </location>
</feature>
<evidence type="ECO:0000313" key="4">
    <source>
        <dbReference type="Proteomes" id="UP001500368"/>
    </source>
</evidence>
<protein>
    <submittedName>
        <fullName evidence="3">LpqB family beta-propeller domain-containing protein</fullName>
    </submittedName>
</protein>
<dbReference type="InterPro" id="IPR018910">
    <property type="entry name" value="LpqB_C"/>
</dbReference>
<organism evidence="3 4">
    <name type="scientific">Nesterenkonia rhizosphaerae</name>
    <dbReference type="NCBI Taxonomy" id="1348272"/>
    <lineage>
        <taxon>Bacteria</taxon>
        <taxon>Bacillati</taxon>
        <taxon>Actinomycetota</taxon>
        <taxon>Actinomycetes</taxon>
        <taxon>Micrococcales</taxon>
        <taxon>Micrococcaceae</taxon>
        <taxon>Nesterenkonia</taxon>
    </lineage>
</organism>
<accession>A0ABP9FNS9</accession>
<gene>
    <name evidence="3" type="ORF">GCM10025790_01660</name>
</gene>
<feature type="domain" description="GerMN" evidence="2">
    <location>
        <begin position="202"/>
        <end position="293"/>
    </location>
</feature>
<sequence length="588" mass="64032">MTPRLRSGLLACLALLGLVLSGCAPTLPTDGPVQAAEAEEVVAFNYVYSPSEPSPGASPEEIINGFIQAGAGPQDDYSVARQYLTAEARSEWSPGQQTMIYSTPPNYQPAGEGEYQMELNVDSRVDSTGIMFRTDEFVRETFELEQVDGEWRISSLPEGLGKILDQTMFERAHTAVEQYFFDPQLHYAVPDQRWFVTRPSLLGDIATSILAGPAPWLDQAVVSAFPRGAELGRPTVTEEEQVAYVDLNPAALAGASQSDLLLMQRQMEMALEQVGGIEEVRLTVNQEELELPNPEELPEDQQLNLQAHPQVSNIQVGVLNDQLALQRGTVTEQIAQLPDIAELEPQSPAMSELTGADAFAFLNGDGDALYHVRPGQDEAELVLEGEDLTRPSMDNFGWTWTVSHDDGETVVNTVPFDDPAAGEARQISADLLEDRRVTSLRIAQDGTRAVLVVDDATESTIYIAAVIRDEQGVPRALGQAVPLPSESAVTEVRWSGSTGDELVAWSPYSPGEAQEQGVEELTRDIQRIQLSSGEVQSLYPVLGLLNVSAGEGQTHVSTESESTAYSSLVGSQWQPNYDIEIRDLAYPG</sequence>
<dbReference type="RefSeq" id="WP_345476234.1">
    <property type="nucleotide sequence ID" value="NZ_BAABLW010000001.1"/>
</dbReference>
<dbReference type="Pfam" id="PF10646">
    <property type="entry name" value="Germane"/>
    <property type="match status" value="1"/>
</dbReference>
<proteinExistence type="predicted"/>
<keyword evidence="1" id="KW-0732">Signal</keyword>
<dbReference type="Pfam" id="PF10647">
    <property type="entry name" value="Gmad1"/>
    <property type="match status" value="1"/>
</dbReference>
<dbReference type="InterPro" id="IPR019606">
    <property type="entry name" value="GerMN"/>
</dbReference>